<dbReference type="RefSeq" id="WP_227308096.1">
    <property type="nucleotide sequence ID" value="NZ_JAESVA010000004.1"/>
</dbReference>
<evidence type="ECO:0000256" key="2">
    <source>
        <dbReference type="ARBA" id="ARBA00022448"/>
    </source>
</evidence>
<keyword evidence="7 10" id="KW-1133">Transmembrane helix</keyword>
<dbReference type="PANTHER" id="PTHR11795">
    <property type="entry name" value="BRANCHED-CHAIN AMINO ACID TRANSPORT SYSTEM PERMEASE PROTEIN LIVH"/>
    <property type="match status" value="1"/>
</dbReference>
<keyword evidence="12" id="KW-1185">Reference proteome</keyword>
<dbReference type="Proteomes" id="UP000721844">
    <property type="component" value="Unassembled WGS sequence"/>
</dbReference>
<feature type="transmembrane region" description="Helical" evidence="10">
    <location>
        <begin position="247"/>
        <end position="271"/>
    </location>
</feature>
<dbReference type="Pfam" id="PF02653">
    <property type="entry name" value="BPD_transp_2"/>
    <property type="match status" value="1"/>
</dbReference>
<dbReference type="InterPro" id="IPR001851">
    <property type="entry name" value="ABC_transp_permease"/>
</dbReference>
<accession>A0A963Z284</accession>
<comment type="subcellular location">
    <subcellularLocation>
        <location evidence="1">Cell membrane</location>
        <topology evidence="1">Multi-pass membrane protein</topology>
    </subcellularLocation>
</comment>
<organism evidence="11 12">
    <name type="scientific">Acidisoma cellulosilyticum</name>
    <dbReference type="NCBI Taxonomy" id="2802395"/>
    <lineage>
        <taxon>Bacteria</taxon>
        <taxon>Pseudomonadati</taxon>
        <taxon>Pseudomonadota</taxon>
        <taxon>Alphaproteobacteria</taxon>
        <taxon>Acetobacterales</taxon>
        <taxon>Acidocellaceae</taxon>
        <taxon>Acidisoma</taxon>
    </lineage>
</organism>
<evidence type="ECO:0000313" key="11">
    <source>
        <dbReference type="EMBL" id="MCB8881425.1"/>
    </source>
</evidence>
<dbReference type="GO" id="GO:0015808">
    <property type="term" value="P:L-alanine transport"/>
    <property type="evidence" value="ECO:0007669"/>
    <property type="project" value="TreeGrafter"/>
</dbReference>
<keyword evidence="4" id="KW-0997">Cell inner membrane</keyword>
<feature type="transmembrane region" description="Helical" evidence="10">
    <location>
        <begin position="72"/>
        <end position="90"/>
    </location>
</feature>
<evidence type="ECO:0000256" key="8">
    <source>
        <dbReference type="ARBA" id="ARBA00023136"/>
    </source>
</evidence>
<name>A0A963Z284_9PROT</name>
<dbReference type="PANTHER" id="PTHR11795:SF371">
    <property type="entry name" value="HIGH-AFFINITY BRANCHED-CHAIN AMINO ACID TRANSPORT SYSTEM PERMEASE PROTEIN LIVH"/>
    <property type="match status" value="1"/>
</dbReference>
<dbReference type="GO" id="GO:0042941">
    <property type="term" value="P:D-alanine transmembrane transport"/>
    <property type="evidence" value="ECO:0007669"/>
    <property type="project" value="TreeGrafter"/>
</dbReference>
<evidence type="ECO:0000313" key="12">
    <source>
        <dbReference type="Proteomes" id="UP000721844"/>
    </source>
</evidence>
<feature type="transmembrane region" description="Helical" evidence="10">
    <location>
        <begin position="193"/>
        <end position="216"/>
    </location>
</feature>
<feature type="transmembrane region" description="Helical" evidence="10">
    <location>
        <begin position="12"/>
        <end position="35"/>
    </location>
</feature>
<dbReference type="GO" id="GO:0005886">
    <property type="term" value="C:plasma membrane"/>
    <property type="evidence" value="ECO:0007669"/>
    <property type="project" value="UniProtKB-SubCell"/>
</dbReference>
<comment type="similarity">
    <text evidence="9">Belongs to the binding-protein-dependent transport system permease family. LivHM subfamily.</text>
</comment>
<evidence type="ECO:0000256" key="6">
    <source>
        <dbReference type="ARBA" id="ARBA00022970"/>
    </source>
</evidence>
<keyword evidence="5 10" id="KW-0812">Transmembrane</keyword>
<dbReference type="EMBL" id="JAESVA010000004">
    <property type="protein sequence ID" value="MCB8881425.1"/>
    <property type="molecule type" value="Genomic_DNA"/>
</dbReference>
<proteinExistence type="inferred from homology"/>
<protein>
    <submittedName>
        <fullName evidence="11">Branched-chain amino acid ABC transporter permease</fullName>
    </submittedName>
</protein>
<feature type="transmembrane region" description="Helical" evidence="10">
    <location>
        <begin position="102"/>
        <end position="123"/>
    </location>
</feature>
<feature type="transmembrane region" description="Helical" evidence="10">
    <location>
        <begin position="222"/>
        <end position="240"/>
    </location>
</feature>
<comment type="caution">
    <text evidence="11">The sequence shown here is derived from an EMBL/GenBank/DDBJ whole genome shotgun (WGS) entry which is preliminary data.</text>
</comment>
<evidence type="ECO:0000256" key="3">
    <source>
        <dbReference type="ARBA" id="ARBA00022475"/>
    </source>
</evidence>
<feature type="transmembrane region" description="Helical" evidence="10">
    <location>
        <begin position="143"/>
        <end position="167"/>
    </location>
</feature>
<evidence type="ECO:0000256" key="1">
    <source>
        <dbReference type="ARBA" id="ARBA00004651"/>
    </source>
</evidence>
<dbReference type="CDD" id="cd06582">
    <property type="entry name" value="TM_PBP1_LivH_like"/>
    <property type="match status" value="1"/>
</dbReference>
<evidence type="ECO:0000256" key="10">
    <source>
        <dbReference type="SAM" id="Phobius"/>
    </source>
</evidence>
<evidence type="ECO:0000256" key="7">
    <source>
        <dbReference type="ARBA" id="ARBA00022989"/>
    </source>
</evidence>
<reference evidence="11 12" key="1">
    <citation type="journal article" date="2021" name="Microorganisms">
        <title>Acidisoma silvae sp. nov. and Acidisomacellulosilytica sp. nov., Two Acidophilic Bacteria Isolated from Decaying Wood, Hydrolyzing Cellulose and Producing Poly-3-hydroxybutyrate.</title>
        <authorList>
            <person name="Mieszkin S."/>
            <person name="Pouder E."/>
            <person name="Uroz S."/>
            <person name="Simon-Colin C."/>
            <person name="Alain K."/>
        </authorList>
    </citation>
    <scope>NUCLEOTIDE SEQUENCE [LARGE SCALE GENOMIC DNA]</scope>
    <source>
        <strain evidence="11 12">HW T5.17</strain>
    </source>
</reference>
<keyword evidence="2" id="KW-0813">Transport</keyword>
<dbReference type="GO" id="GO:0005304">
    <property type="term" value="F:L-valine transmembrane transporter activity"/>
    <property type="evidence" value="ECO:0007669"/>
    <property type="project" value="TreeGrafter"/>
</dbReference>
<dbReference type="InterPro" id="IPR052157">
    <property type="entry name" value="BCAA_transport_permease"/>
</dbReference>
<dbReference type="GO" id="GO:1903806">
    <property type="term" value="P:L-isoleucine import across plasma membrane"/>
    <property type="evidence" value="ECO:0007669"/>
    <property type="project" value="TreeGrafter"/>
</dbReference>
<dbReference type="GO" id="GO:0015188">
    <property type="term" value="F:L-isoleucine transmembrane transporter activity"/>
    <property type="evidence" value="ECO:0007669"/>
    <property type="project" value="TreeGrafter"/>
</dbReference>
<keyword evidence="6" id="KW-0029">Amino-acid transport</keyword>
<sequence length="304" mass="32402">MQGFIQHLADALSLGSLFALTALGISLLFGIMRLVNFAHGDLITIGAYALIVPSSNPNAVMFIGLWPVLDTIIAICAIVVALAILCERLAFKPMRGANPSVLMIASFAVSYFLQNALIMIYGSRPKGVNLWPALAQSVSVGGVRLQLLQIVTIVTTLVLLCGLTLFLRRSAIGRQMRAASENFMMARFLGVRANLVIAAAFAISGFFAAVVSLLYVVQRGTITYDFGVPLVMAAFVATVIGGMGSVLGAVLGGFLVGFANVFFQVVLPMSLRGDRDAFVYGFVILVLLVRPAGLIKVKSVQERV</sequence>
<feature type="transmembrane region" description="Helical" evidence="10">
    <location>
        <begin position="277"/>
        <end position="295"/>
    </location>
</feature>
<evidence type="ECO:0000256" key="9">
    <source>
        <dbReference type="ARBA" id="ARBA00037998"/>
    </source>
</evidence>
<evidence type="ECO:0000256" key="4">
    <source>
        <dbReference type="ARBA" id="ARBA00022519"/>
    </source>
</evidence>
<keyword evidence="3" id="KW-1003">Cell membrane</keyword>
<keyword evidence="8 10" id="KW-0472">Membrane</keyword>
<gene>
    <name evidence="11" type="ORF">ACELLULO517_14340</name>
</gene>
<dbReference type="GO" id="GO:0015192">
    <property type="term" value="F:L-phenylalanine transmembrane transporter activity"/>
    <property type="evidence" value="ECO:0007669"/>
    <property type="project" value="TreeGrafter"/>
</dbReference>
<dbReference type="AlphaFoldDB" id="A0A963Z284"/>
<dbReference type="GO" id="GO:0015190">
    <property type="term" value="F:L-leucine transmembrane transporter activity"/>
    <property type="evidence" value="ECO:0007669"/>
    <property type="project" value="TreeGrafter"/>
</dbReference>
<evidence type="ECO:0000256" key="5">
    <source>
        <dbReference type="ARBA" id="ARBA00022692"/>
    </source>
</evidence>